<dbReference type="OrthoDB" id="377733at2759"/>
<dbReference type="InterPro" id="IPR008250">
    <property type="entry name" value="ATPase_P-typ_transduc_dom_A_sf"/>
</dbReference>
<protein>
    <submittedName>
        <fullName evidence="3">Cation_ATPase_C domain-containing protein</fullName>
    </submittedName>
</protein>
<evidence type="ECO:0000313" key="3">
    <source>
        <dbReference type="WBParaSite" id="EVEC_0000237101-mRNA-1"/>
    </source>
</evidence>
<evidence type="ECO:0000313" key="2">
    <source>
        <dbReference type="Proteomes" id="UP000274131"/>
    </source>
</evidence>
<dbReference type="WBParaSite" id="EVEC_0000237101-mRNA-1">
    <property type="protein sequence ID" value="EVEC_0000237101-mRNA-1"/>
    <property type="gene ID" value="EVEC_0000237101"/>
</dbReference>
<dbReference type="GO" id="GO:0045332">
    <property type="term" value="P:phospholipid translocation"/>
    <property type="evidence" value="ECO:0007669"/>
    <property type="project" value="TreeGrafter"/>
</dbReference>
<keyword evidence="2" id="KW-1185">Reference proteome</keyword>
<reference evidence="3" key="1">
    <citation type="submission" date="2017-02" db="UniProtKB">
        <authorList>
            <consortium name="WormBaseParasite"/>
        </authorList>
    </citation>
    <scope>IDENTIFICATION</scope>
</reference>
<evidence type="ECO:0000313" key="1">
    <source>
        <dbReference type="EMBL" id="VDD86936.1"/>
    </source>
</evidence>
<dbReference type="Proteomes" id="UP000274131">
    <property type="component" value="Unassembled WGS sequence"/>
</dbReference>
<proteinExistence type="predicted"/>
<dbReference type="Gene3D" id="2.70.150.10">
    <property type="entry name" value="Calcium-transporting ATPase, cytoplasmic transduction domain A"/>
    <property type="match status" value="1"/>
</dbReference>
<dbReference type="AlphaFoldDB" id="A0A0N4UXU4"/>
<gene>
    <name evidence="1" type="ORF">EVEC_LOCUS2079</name>
</gene>
<accession>A0A0N4UXU4</accession>
<sequence>MLIFEESLTRRYVAAGILLVSLGVSFLKEFWEYMIVVGDIIRVADGEVFPADLLLLLSSNADETCLVETSKLDGENNPKVRRALGWACSLKDKWIGSFRCEIQCEPPNKNLKAFVGKMIVGKETYDLGEF</sequence>
<dbReference type="GO" id="GO:0005886">
    <property type="term" value="C:plasma membrane"/>
    <property type="evidence" value="ECO:0007669"/>
    <property type="project" value="TreeGrafter"/>
</dbReference>
<dbReference type="GO" id="GO:0140326">
    <property type="term" value="F:ATPase-coupled intramembrane lipid transporter activity"/>
    <property type="evidence" value="ECO:0007669"/>
    <property type="project" value="TreeGrafter"/>
</dbReference>
<dbReference type="EMBL" id="UXUI01007314">
    <property type="protein sequence ID" value="VDD86936.1"/>
    <property type="molecule type" value="Genomic_DNA"/>
</dbReference>
<dbReference type="STRING" id="51028.A0A0N4UXU4"/>
<dbReference type="SUPFAM" id="SSF81653">
    <property type="entry name" value="Calcium ATPase, transduction domain A"/>
    <property type="match status" value="1"/>
</dbReference>
<dbReference type="PANTHER" id="PTHR24092">
    <property type="entry name" value="PROBABLE PHOSPHOLIPID-TRANSPORTING ATPASE"/>
    <property type="match status" value="1"/>
</dbReference>
<name>A0A0N4UXU4_ENTVE</name>
<reference evidence="1 2" key="2">
    <citation type="submission" date="2018-10" db="EMBL/GenBank/DDBJ databases">
        <authorList>
            <consortium name="Pathogen Informatics"/>
        </authorList>
    </citation>
    <scope>NUCLEOTIDE SEQUENCE [LARGE SCALE GENOMIC DNA]</scope>
</reference>
<organism evidence="3">
    <name type="scientific">Enterobius vermicularis</name>
    <name type="common">Human pinworm</name>
    <dbReference type="NCBI Taxonomy" id="51028"/>
    <lineage>
        <taxon>Eukaryota</taxon>
        <taxon>Metazoa</taxon>
        <taxon>Ecdysozoa</taxon>
        <taxon>Nematoda</taxon>
        <taxon>Chromadorea</taxon>
        <taxon>Rhabditida</taxon>
        <taxon>Spirurina</taxon>
        <taxon>Oxyuridomorpha</taxon>
        <taxon>Oxyuroidea</taxon>
        <taxon>Oxyuridae</taxon>
        <taxon>Enterobius</taxon>
    </lineage>
</organism>